<name>A0A917CQ96_9BACL</name>
<organism evidence="6 7">
    <name type="scientific">Paenibacillus albidus</name>
    <dbReference type="NCBI Taxonomy" id="2041023"/>
    <lineage>
        <taxon>Bacteria</taxon>
        <taxon>Bacillati</taxon>
        <taxon>Bacillota</taxon>
        <taxon>Bacilli</taxon>
        <taxon>Bacillales</taxon>
        <taxon>Paenibacillaceae</taxon>
        <taxon>Paenibacillus</taxon>
    </lineage>
</organism>
<dbReference type="EMBL" id="BMKR01000021">
    <property type="protein sequence ID" value="GGF93603.1"/>
    <property type="molecule type" value="Genomic_DNA"/>
</dbReference>
<dbReference type="InterPro" id="IPR003339">
    <property type="entry name" value="ABC/ECF_trnsptr_transmembrane"/>
</dbReference>
<dbReference type="Proteomes" id="UP000637643">
    <property type="component" value="Unassembled WGS sequence"/>
</dbReference>
<feature type="transmembrane region" description="Helical" evidence="5">
    <location>
        <begin position="244"/>
        <end position="264"/>
    </location>
</feature>
<reference evidence="6" key="2">
    <citation type="submission" date="2020-09" db="EMBL/GenBank/DDBJ databases">
        <authorList>
            <person name="Sun Q."/>
            <person name="Zhou Y."/>
        </authorList>
    </citation>
    <scope>NUCLEOTIDE SEQUENCE</scope>
    <source>
        <strain evidence="6">CGMCC 1.16134</strain>
    </source>
</reference>
<keyword evidence="7" id="KW-1185">Reference proteome</keyword>
<dbReference type="CDD" id="cd16914">
    <property type="entry name" value="EcfT"/>
    <property type="match status" value="1"/>
</dbReference>
<dbReference type="AlphaFoldDB" id="A0A917CQ96"/>
<comment type="caution">
    <text evidence="6">The sequence shown here is derived from an EMBL/GenBank/DDBJ whole genome shotgun (WGS) entry which is preliminary data.</text>
</comment>
<reference evidence="6" key="1">
    <citation type="journal article" date="2014" name="Int. J. Syst. Evol. Microbiol.">
        <title>Complete genome sequence of Corynebacterium casei LMG S-19264T (=DSM 44701T), isolated from a smear-ripened cheese.</title>
        <authorList>
            <consortium name="US DOE Joint Genome Institute (JGI-PGF)"/>
            <person name="Walter F."/>
            <person name="Albersmeier A."/>
            <person name="Kalinowski J."/>
            <person name="Ruckert C."/>
        </authorList>
    </citation>
    <scope>NUCLEOTIDE SEQUENCE</scope>
    <source>
        <strain evidence="6">CGMCC 1.16134</strain>
    </source>
</reference>
<keyword evidence="4 5" id="KW-0472">Membrane</keyword>
<feature type="transmembrane region" description="Helical" evidence="5">
    <location>
        <begin position="31"/>
        <end position="57"/>
    </location>
</feature>
<feature type="transmembrane region" description="Helical" evidence="5">
    <location>
        <begin position="111"/>
        <end position="131"/>
    </location>
</feature>
<evidence type="ECO:0000313" key="7">
    <source>
        <dbReference type="Proteomes" id="UP000637643"/>
    </source>
</evidence>
<feature type="transmembrane region" description="Helical" evidence="5">
    <location>
        <begin position="77"/>
        <end position="99"/>
    </location>
</feature>
<comment type="subcellular location">
    <subcellularLocation>
        <location evidence="1">Membrane</location>
        <topology evidence="1">Multi-pass membrane protein</topology>
    </subcellularLocation>
</comment>
<dbReference type="GO" id="GO:0005886">
    <property type="term" value="C:plasma membrane"/>
    <property type="evidence" value="ECO:0007669"/>
    <property type="project" value="UniProtKB-ARBA"/>
</dbReference>
<accession>A0A917CQ96</accession>
<dbReference type="Pfam" id="PF02361">
    <property type="entry name" value="CbiQ"/>
    <property type="match status" value="1"/>
</dbReference>
<evidence type="ECO:0000256" key="5">
    <source>
        <dbReference type="SAM" id="Phobius"/>
    </source>
</evidence>
<evidence type="ECO:0000256" key="3">
    <source>
        <dbReference type="ARBA" id="ARBA00022989"/>
    </source>
</evidence>
<keyword evidence="2 5" id="KW-0812">Transmembrane</keyword>
<proteinExistence type="predicted"/>
<dbReference type="PANTHER" id="PTHR33514:SF13">
    <property type="entry name" value="PROTEIN ABCI12, CHLOROPLASTIC"/>
    <property type="match status" value="1"/>
</dbReference>
<dbReference type="PANTHER" id="PTHR33514">
    <property type="entry name" value="PROTEIN ABCI12, CHLOROPLASTIC"/>
    <property type="match status" value="1"/>
</dbReference>
<evidence type="ECO:0000256" key="1">
    <source>
        <dbReference type="ARBA" id="ARBA00004141"/>
    </source>
</evidence>
<gene>
    <name evidence="6" type="primary">ecfT</name>
    <name evidence="6" type="ORF">GCM10010912_43220</name>
</gene>
<sequence length="265" mass="29628">MVMNEKLLLGRSIETGSWVHRLDARAKLTGMIVYVAIILLSRSWLALALLAVFSLTVMASTRIPLKYFIKAAKPLRYLMLFIFIVQMLSVKEGAVWFSAGSFSLHEEGLRLGAFSVIRMVFLITFTALLTFTTTPGKLNQGLEGILSPFRRLGLSPDRITLMISIALRFIPTILDEAQIIMKAQASRGADLQELSLKEKAKMLVSLLVPVISSAFRRAQDLVYSMEARGFRMDARRSRYHRPKWGGADTAFIAMFVVLGIAIVIL</sequence>
<evidence type="ECO:0000313" key="6">
    <source>
        <dbReference type="EMBL" id="GGF93603.1"/>
    </source>
</evidence>
<keyword evidence="3 5" id="KW-1133">Transmembrane helix</keyword>
<evidence type="ECO:0000256" key="4">
    <source>
        <dbReference type="ARBA" id="ARBA00023136"/>
    </source>
</evidence>
<evidence type="ECO:0000256" key="2">
    <source>
        <dbReference type="ARBA" id="ARBA00022692"/>
    </source>
</evidence>
<protein>
    <submittedName>
        <fullName evidence="6">Energy-coupling factor transporter transmembrane protein EcfT</fullName>
    </submittedName>
</protein>